<feature type="transmembrane region" description="Helical" evidence="1">
    <location>
        <begin position="389"/>
        <end position="409"/>
    </location>
</feature>
<name>A0A7W8TT93_9MICC</name>
<evidence type="ECO:0000259" key="2">
    <source>
        <dbReference type="Pfam" id="PF03703"/>
    </source>
</evidence>
<dbReference type="EMBL" id="JACHDR010000001">
    <property type="protein sequence ID" value="MBB5512522.1"/>
    <property type="molecule type" value="Genomic_DNA"/>
</dbReference>
<feature type="transmembrane region" description="Helical" evidence="1">
    <location>
        <begin position="21"/>
        <end position="41"/>
    </location>
</feature>
<feature type="transmembrane region" description="Helical" evidence="1">
    <location>
        <begin position="47"/>
        <end position="66"/>
    </location>
</feature>
<dbReference type="AlphaFoldDB" id="A0A7W8TT93"/>
<dbReference type="Pfam" id="PF03703">
    <property type="entry name" value="bPH_2"/>
    <property type="match status" value="1"/>
</dbReference>
<dbReference type="RefSeq" id="WP_183664511.1">
    <property type="nucleotide sequence ID" value="NZ_BAAARH010000014.1"/>
</dbReference>
<feature type="transmembrane region" description="Helical" evidence="1">
    <location>
        <begin position="361"/>
        <end position="383"/>
    </location>
</feature>
<evidence type="ECO:0000313" key="3">
    <source>
        <dbReference type="EMBL" id="MBB5512522.1"/>
    </source>
</evidence>
<gene>
    <name evidence="3" type="ORF">HD598_001209</name>
</gene>
<keyword evidence="1" id="KW-1133">Transmembrane helix</keyword>
<feature type="transmembrane region" description="Helical" evidence="1">
    <location>
        <begin position="232"/>
        <end position="253"/>
    </location>
</feature>
<dbReference type="Proteomes" id="UP000580797">
    <property type="component" value="Unassembled WGS sequence"/>
</dbReference>
<keyword evidence="1" id="KW-0472">Membrane</keyword>
<dbReference type="PANTHER" id="PTHR34473">
    <property type="entry name" value="UPF0699 TRANSMEMBRANE PROTEIN YDBS"/>
    <property type="match status" value="1"/>
</dbReference>
<reference evidence="3 4" key="1">
    <citation type="submission" date="2020-08" db="EMBL/GenBank/DDBJ databases">
        <title>Sequencing the genomes of 1000 actinobacteria strains.</title>
        <authorList>
            <person name="Klenk H.-P."/>
        </authorList>
    </citation>
    <scope>NUCLEOTIDE SEQUENCE [LARGE SCALE GENOMIC DNA]</scope>
    <source>
        <strain evidence="3 4">DSM 105783</strain>
    </source>
</reference>
<sequence>MADLAPNDSLALKRLPASSILANYLLNLPTVAGLLFGMYVYSTNTSLWPGPFMLYVLGFLLVLRCVHPPLDWIFFQYDAAAHHLVTRSGWFAKTSRTIPWENVSVLDIEEPWAYRPFGLSHISVRAGGSEDTNVALEGVPREVTEFITGRLSHVRASSSESVGNHAPAQDSALDGKVLGGTLLYRATQSELIIACLAQGQFLVLGGGLAYGAHQILEDLGLSSSAMSFFGQAPLISGLVLGLCVVALGVAQMLMKYHAFEVRNVDGRVYLAYGLLSRHVREIRPEGLVGLQLRRNIFEMLADRVRLSLLTKDSNEQLGSNLMLPSLPRDAVQAFVETLTASYPALKDHSKMEMTQRSGRGSFVRGALLLALVAGLIYLVLTRINELWDLWLWVNVGLGIIVLVISTQLVQLMTARLKGDASTCHWKCSSVMDKELVVSTPAVHFVDTFGTRGEGLNIMKVRYFAGSARSLMAVTRGPQVHRAISSAVTAVSPGIARQNSTRLTQRHERLSA</sequence>
<organism evidence="3 4">
    <name type="scientific">Neomicrococcus aestuarii</name>
    <dbReference type="NCBI Taxonomy" id="556325"/>
    <lineage>
        <taxon>Bacteria</taxon>
        <taxon>Bacillati</taxon>
        <taxon>Actinomycetota</taxon>
        <taxon>Actinomycetes</taxon>
        <taxon>Micrococcales</taxon>
        <taxon>Micrococcaceae</taxon>
        <taxon>Neomicrococcus</taxon>
    </lineage>
</organism>
<keyword evidence="1" id="KW-0812">Transmembrane</keyword>
<proteinExistence type="predicted"/>
<dbReference type="InterPro" id="IPR005182">
    <property type="entry name" value="YdbS-like_PH"/>
</dbReference>
<evidence type="ECO:0000256" key="1">
    <source>
        <dbReference type="SAM" id="Phobius"/>
    </source>
</evidence>
<comment type="caution">
    <text evidence="3">The sequence shown here is derived from an EMBL/GenBank/DDBJ whole genome shotgun (WGS) entry which is preliminary data.</text>
</comment>
<protein>
    <submittedName>
        <fullName evidence="3">Putative membrane protein YdbT with pleckstrin-like domain</fullName>
    </submittedName>
</protein>
<feature type="transmembrane region" description="Helical" evidence="1">
    <location>
        <begin position="191"/>
        <end position="212"/>
    </location>
</feature>
<feature type="domain" description="YdbS-like PH" evidence="2">
    <location>
        <begin position="72"/>
        <end position="146"/>
    </location>
</feature>
<accession>A0A7W8TT93</accession>
<evidence type="ECO:0000313" key="4">
    <source>
        <dbReference type="Proteomes" id="UP000580797"/>
    </source>
</evidence>
<dbReference type="PANTHER" id="PTHR34473:SF3">
    <property type="entry name" value="TRANSMEMBRANE PROTEIN-RELATED"/>
    <property type="match status" value="1"/>
</dbReference>